<organism evidence="1 2">
    <name type="scientific">Sesamum angolense</name>
    <dbReference type="NCBI Taxonomy" id="2727404"/>
    <lineage>
        <taxon>Eukaryota</taxon>
        <taxon>Viridiplantae</taxon>
        <taxon>Streptophyta</taxon>
        <taxon>Embryophyta</taxon>
        <taxon>Tracheophyta</taxon>
        <taxon>Spermatophyta</taxon>
        <taxon>Magnoliopsida</taxon>
        <taxon>eudicotyledons</taxon>
        <taxon>Gunneridae</taxon>
        <taxon>Pentapetalae</taxon>
        <taxon>asterids</taxon>
        <taxon>lamiids</taxon>
        <taxon>Lamiales</taxon>
        <taxon>Pedaliaceae</taxon>
        <taxon>Sesamum</taxon>
    </lineage>
</organism>
<gene>
    <name evidence="1" type="ORF">Sango_3019300</name>
</gene>
<proteinExistence type="predicted"/>
<dbReference type="Proteomes" id="UP001289374">
    <property type="component" value="Unassembled WGS sequence"/>
</dbReference>
<dbReference type="AlphaFoldDB" id="A0AAE1VTF8"/>
<evidence type="ECO:0000313" key="1">
    <source>
        <dbReference type="EMBL" id="KAK4380902.1"/>
    </source>
</evidence>
<evidence type="ECO:0008006" key="3">
    <source>
        <dbReference type="Google" id="ProtNLM"/>
    </source>
</evidence>
<protein>
    <recommendedName>
        <fullName evidence="3">Reverse transcriptase</fullName>
    </recommendedName>
</protein>
<dbReference type="Gene3D" id="3.60.10.10">
    <property type="entry name" value="Endonuclease/exonuclease/phosphatase"/>
    <property type="match status" value="1"/>
</dbReference>
<dbReference type="PANTHER" id="PTHR33710:SF71">
    <property type="entry name" value="ENDONUCLEASE_EXONUCLEASE_PHOSPHATASE DOMAIN-CONTAINING PROTEIN"/>
    <property type="match status" value="1"/>
</dbReference>
<keyword evidence="2" id="KW-1185">Reference proteome</keyword>
<reference evidence="1" key="2">
    <citation type="journal article" date="2024" name="Plant">
        <title>Genomic evolution and insights into agronomic trait innovations of Sesamum species.</title>
        <authorList>
            <person name="Miao H."/>
            <person name="Wang L."/>
            <person name="Qu L."/>
            <person name="Liu H."/>
            <person name="Sun Y."/>
            <person name="Le M."/>
            <person name="Wang Q."/>
            <person name="Wei S."/>
            <person name="Zheng Y."/>
            <person name="Lin W."/>
            <person name="Duan Y."/>
            <person name="Cao H."/>
            <person name="Xiong S."/>
            <person name="Wang X."/>
            <person name="Wei L."/>
            <person name="Li C."/>
            <person name="Ma Q."/>
            <person name="Ju M."/>
            <person name="Zhao R."/>
            <person name="Li G."/>
            <person name="Mu C."/>
            <person name="Tian Q."/>
            <person name="Mei H."/>
            <person name="Zhang T."/>
            <person name="Gao T."/>
            <person name="Zhang H."/>
        </authorList>
    </citation>
    <scope>NUCLEOTIDE SEQUENCE</scope>
    <source>
        <strain evidence="1">K16</strain>
    </source>
</reference>
<dbReference type="InterPro" id="IPR036691">
    <property type="entry name" value="Endo/exonu/phosph_ase_sf"/>
</dbReference>
<accession>A0AAE1VTF8</accession>
<name>A0AAE1VTF8_9LAMI</name>
<dbReference type="PANTHER" id="PTHR33710">
    <property type="entry name" value="BNAC02G09200D PROTEIN"/>
    <property type="match status" value="1"/>
</dbReference>
<comment type="caution">
    <text evidence="1">The sequence shown here is derived from an EMBL/GenBank/DDBJ whole genome shotgun (WGS) entry which is preliminary data.</text>
</comment>
<evidence type="ECO:0000313" key="2">
    <source>
        <dbReference type="Proteomes" id="UP001289374"/>
    </source>
</evidence>
<reference evidence="1" key="1">
    <citation type="submission" date="2020-06" db="EMBL/GenBank/DDBJ databases">
        <authorList>
            <person name="Li T."/>
            <person name="Hu X."/>
            <person name="Zhang T."/>
            <person name="Song X."/>
            <person name="Zhang H."/>
            <person name="Dai N."/>
            <person name="Sheng W."/>
            <person name="Hou X."/>
            <person name="Wei L."/>
        </authorList>
    </citation>
    <scope>NUCLEOTIDE SEQUENCE</scope>
    <source>
        <strain evidence="1">K16</strain>
        <tissue evidence="1">Leaf</tissue>
    </source>
</reference>
<dbReference type="EMBL" id="JACGWL010001002">
    <property type="protein sequence ID" value="KAK4380902.1"/>
    <property type="molecule type" value="Genomic_DNA"/>
</dbReference>
<dbReference type="SUPFAM" id="SSF56219">
    <property type="entry name" value="DNase I-like"/>
    <property type="match status" value="1"/>
</dbReference>
<sequence>MEIPKSLSNSIFDEPWLVLGDFNTVIDDSEVCGQAADTSASMNEFRNCIMDAGLLQLPFTGCPYTWHNCSEGTRSLWKRLDRMLVNEVWLETWPSSSYTSALPSTSDNSPLIINGANRAAYHSVFRFENYLAKQSGFLDSVKDIWRHKISGTTMYEVVCKLKALKCVFHQQRKLKGTLTENVRLAKSFLDKAQKLFEAHKEDYLLKLVNCRRQVYSAAVKLEMSILTQRAKLQWIEEGGLGIKDILALNRAPMSKHLWAVIKPDRTSIWVNWIIQVQLRDCSIWTWEWDSILLWHDLWHPLGPLISRFPRGPQMTRTGLLDKLSVVIKDRQWNWHLITDIACLEITHMLPLFWRARTISVGSLRTATSNPRQLMIFSTTRTQVALPLSDNRSHFHGPRDWQFGVQWASSRWRGKHVVNAAYRSLLASLVYHIWQERNTRRFQQRSRSPSFLGKLVVEEIRQRIISVPLRHSVSSLGLFRLWKIPWPAEGFSI</sequence>